<organism evidence="3 4">
    <name type="scientific">Micromonospora krabiensis</name>
    <dbReference type="NCBI Taxonomy" id="307121"/>
    <lineage>
        <taxon>Bacteria</taxon>
        <taxon>Bacillati</taxon>
        <taxon>Actinomycetota</taxon>
        <taxon>Actinomycetes</taxon>
        <taxon>Micromonosporales</taxon>
        <taxon>Micromonosporaceae</taxon>
        <taxon>Micromonospora</taxon>
    </lineage>
</organism>
<evidence type="ECO:0000313" key="3">
    <source>
        <dbReference type="EMBL" id="SBV26619.1"/>
    </source>
</evidence>
<proteinExistence type="predicted"/>
<evidence type="ECO:0000256" key="1">
    <source>
        <dbReference type="SAM" id="MobiDB-lite"/>
    </source>
</evidence>
<feature type="domain" description="Glycosyl transferase family 28 C-terminal" evidence="2">
    <location>
        <begin position="75"/>
        <end position="189"/>
    </location>
</feature>
<protein>
    <submittedName>
        <fullName evidence="3">UDP-N-acetylglucosamine transferase subunit ALG13</fullName>
    </submittedName>
</protein>
<name>A0A1C3N218_9ACTN</name>
<evidence type="ECO:0000259" key="2">
    <source>
        <dbReference type="Pfam" id="PF04101"/>
    </source>
</evidence>
<dbReference type="STRING" id="307121.GA0070620_2113"/>
<dbReference type="PATRIC" id="fig|307121.4.peg.2166"/>
<reference evidence="4" key="1">
    <citation type="submission" date="2016-06" db="EMBL/GenBank/DDBJ databases">
        <authorList>
            <person name="Varghese N."/>
        </authorList>
    </citation>
    <scope>NUCLEOTIDE SEQUENCE [LARGE SCALE GENOMIC DNA]</scope>
    <source>
        <strain evidence="4">DSM 45344</strain>
    </source>
</reference>
<keyword evidence="4" id="KW-1185">Reference proteome</keyword>
<dbReference type="SUPFAM" id="SSF53756">
    <property type="entry name" value="UDP-Glycosyltransferase/glycogen phosphorylase"/>
    <property type="match status" value="1"/>
</dbReference>
<gene>
    <name evidence="3" type="ORF">GA0070620_2113</name>
</gene>
<dbReference type="EMBL" id="LT598496">
    <property type="protein sequence ID" value="SBV26619.1"/>
    <property type="molecule type" value="Genomic_DNA"/>
</dbReference>
<feature type="region of interest" description="Disordered" evidence="1">
    <location>
        <begin position="231"/>
        <end position="252"/>
    </location>
</feature>
<dbReference type="Pfam" id="PF04101">
    <property type="entry name" value="Glyco_tran_28_C"/>
    <property type="match status" value="1"/>
</dbReference>
<dbReference type="AlphaFoldDB" id="A0A1C3N218"/>
<dbReference type="Gene3D" id="3.40.50.2000">
    <property type="entry name" value="Glycogen Phosphorylase B"/>
    <property type="match status" value="1"/>
</dbReference>
<dbReference type="GO" id="GO:0016758">
    <property type="term" value="F:hexosyltransferase activity"/>
    <property type="evidence" value="ECO:0007669"/>
    <property type="project" value="InterPro"/>
</dbReference>
<dbReference type="InterPro" id="IPR007235">
    <property type="entry name" value="Glyco_trans_28_C"/>
</dbReference>
<dbReference type="Proteomes" id="UP000199393">
    <property type="component" value="Chromosome I"/>
</dbReference>
<feature type="compositionally biased region" description="Basic and acidic residues" evidence="1">
    <location>
        <begin position="243"/>
        <end position="252"/>
    </location>
</feature>
<keyword evidence="3" id="KW-0808">Transferase</keyword>
<accession>A0A1C3N218</accession>
<evidence type="ECO:0000313" key="4">
    <source>
        <dbReference type="Proteomes" id="UP000199393"/>
    </source>
</evidence>
<sequence length="252" mass="26400">MTGDLTGGAPVHQRIVVTGPAVRSDLGEHGRVPRQRDAVGTGCLALLLAVGTDTHPFERLVRWLEEWHGDAAADVRLTVQHGHTRSPALPGAVPFLRHDALQAALADADLVVCHGGPATILEARRHGRLPIVVPRDPARGEHVDDHQQLFARRLGAAGLVALCESREALRDALAAGLADPARYTVAADPGAQAAQRAAVARVGQIVDDLVAAASRRRPWWRAWARPGDGVVPGGASGAVSGAGRDHGAGRGR</sequence>